<evidence type="ECO:0000256" key="3">
    <source>
        <dbReference type="PROSITE-ProRule" id="PRU00339"/>
    </source>
</evidence>
<dbReference type="AlphaFoldDB" id="A0A5C8F9F7"/>
<keyword evidence="1" id="KW-0677">Repeat</keyword>
<dbReference type="SMART" id="SM00028">
    <property type="entry name" value="TPR"/>
    <property type="match status" value="7"/>
</dbReference>
<dbReference type="PROSITE" id="PS50293">
    <property type="entry name" value="TPR_REGION"/>
    <property type="match status" value="4"/>
</dbReference>
<feature type="repeat" description="TPR" evidence="3">
    <location>
        <begin position="734"/>
        <end position="767"/>
    </location>
</feature>
<feature type="repeat" description="TPR" evidence="3">
    <location>
        <begin position="43"/>
        <end position="76"/>
    </location>
</feature>
<proteinExistence type="predicted"/>
<dbReference type="InterPro" id="IPR019734">
    <property type="entry name" value="TPR_rpt"/>
</dbReference>
<evidence type="ECO:0000313" key="4">
    <source>
        <dbReference type="EMBL" id="TXJ46393.1"/>
    </source>
</evidence>
<name>A0A5C8F9F7_9SPIR</name>
<evidence type="ECO:0000256" key="2">
    <source>
        <dbReference type="ARBA" id="ARBA00022803"/>
    </source>
</evidence>
<dbReference type="Pfam" id="PF13414">
    <property type="entry name" value="TPR_11"/>
    <property type="match status" value="2"/>
</dbReference>
<evidence type="ECO:0000313" key="5">
    <source>
        <dbReference type="Proteomes" id="UP000324574"/>
    </source>
</evidence>
<organism evidence="4 5">
    <name type="scientific">Brachyspira aalborgi</name>
    <dbReference type="NCBI Taxonomy" id="29522"/>
    <lineage>
        <taxon>Bacteria</taxon>
        <taxon>Pseudomonadati</taxon>
        <taxon>Spirochaetota</taxon>
        <taxon>Spirochaetia</taxon>
        <taxon>Brachyspirales</taxon>
        <taxon>Brachyspiraceae</taxon>
        <taxon>Brachyspira</taxon>
    </lineage>
</organism>
<gene>
    <name evidence="4" type="ORF">EPJ70_01465</name>
</gene>
<feature type="repeat" description="TPR" evidence="3">
    <location>
        <begin position="423"/>
        <end position="456"/>
    </location>
</feature>
<dbReference type="RefSeq" id="WP_147525754.1">
    <property type="nucleotide sequence ID" value="NZ_SAYG01000003.1"/>
</dbReference>
<reference evidence="4 5" key="1">
    <citation type="journal article" date="1992" name="Lakartidningen">
        <title>[Penicillin V and not amoxicillin is the first choice preparation in acute otitis].</title>
        <authorList>
            <person name="Kamme C."/>
            <person name="Lundgren K."/>
            <person name="Prellner K."/>
        </authorList>
    </citation>
    <scope>NUCLEOTIDE SEQUENCE [LARGE SCALE GENOMIC DNA]</scope>
    <source>
        <strain evidence="4 5">PC3714II</strain>
    </source>
</reference>
<dbReference type="Proteomes" id="UP000324574">
    <property type="component" value="Unassembled WGS sequence"/>
</dbReference>
<keyword evidence="2 3" id="KW-0802">TPR repeat</keyword>
<dbReference type="PANTHER" id="PTHR12558:SF13">
    <property type="entry name" value="CELL DIVISION CYCLE PROTEIN 27 HOMOLOG"/>
    <property type="match status" value="1"/>
</dbReference>
<dbReference type="Pfam" id="PF12895">
    <property type="entry name" value="ANAPC3"/>
    <property type="match status" value="1"/>
</dbReference>
<dbReference type="PANTHER" id="PTHR12558">
    <property type="entry name" value="CELL DIVISION CYCLE 16,23,27"/>
    <property type="match status" value="1"/>
</dbReference>
<dbReference type="PROSITE" id="PS50005">
    <property type="entry name" value="TPR"/>
    <property type="match status" value="5"/>
</dbReference>
<feature type="repeat" description="TPR" evidence="3">
    <location>
        <begin position="111"/>
        <end position="144"/>
    </location>
</feature>
<protein>
    <submittedName>
        <fullName evidence="4">Tetratricopeptide repeat protein</fullName>
    </submittedName>
</protein>
<dbReference type="Pfam" id="PF07719">
    <property type="entry name" value="TPR_2"/>
    <property type="match status" value="1"/>
</dbReference>
<dbReference type="SUPFAM" id="SSF48452">
    <property type="entry name" value="TPR-like"/>
    <property type="match status" value="2"/>
</dbReference>
<sequence length="778" mass="92894">MQETNKNEKDLLLVGKSHFENGKYAEAITVLSEIVLKLNPNEEEGWNYLGASYCENGQYEEAIKSLLKAIELNPNDDNNYYWLGRSYYYNKKYKEAIQYFLKAIELNPKEFEYYDWLSASYSENGEYDKAIEYLLKAIELNPDEPDIYWDLGWLYEKNNQKEEAFKSFMKSNYHKNWVDFYKEFANKLLEFKNKRKELIEIIKSTPNINFPKIDDIDPFTVFGLLNGQGYDFRENMIKYISEKFKITSKLTGFYWASPYYFNFNRTFYNPSKNDKKDIENLWIFFEMAINYADNNNIENKEKFIKAYNVAKDIKGNKWKLTIGLHWIRPFNYINLDITSRRYIIENNIIPDYANYLSDNSTINGEEYLQICDKLIEAIKNDKYQFKDLLELSFFASIIGYTRKSSYIKENFNQSVKYDNENDKEDLLSLAETYFESGQYEEAIKIFLELLELNHNDNYILYMLAYCYEEKRQYKEALKYFLKANKDWIEFYKEFANKLLEFKNNRKELINKLKSVFKYINIKTPKIFEEKDIDPFTVFGLFNKGMFDRMNIIEGIANKFQINSKTPEEFYRVPTLFPLSAILFNTTDKSKNEDIKNLWNVFETAINYADNKTNENREAFINAFDLAKDIKGNKWKLTQGLYWIRPFNYINLDNPSRKFIIENNIIPDYNKYLLDANKTMINGEEYLTICDKLIESINNNNYEFKDLTELSFSAYYTINIIQKNTDKVNNNDKKEDDLLSLAETYFENGQFEEAIKILLKLLELNPNNSNILKFFRLLL</sequence>
<evidence type="ECO:0000256" key="1">
    <source>
        <dbReference type="ARBA" id="ARBA00022737"/>
    </source>
</evidence>
<accession>A0A5C8F9F7</accession>
<dbReference type="InterPro" id="IPR013105">
    <property type="entry name" value="TPR_2"/>
</dbReference>
<feature type="repeat" description="TPR" evidence="3">
    <location>
        <begin position="77"/>
        <end position="110"/>
    </location>
</feature>
<dbReference type="Gene3D" id="1.25.40.10">
    <property type="entry name" value="Tetratricopeptide repeat domain"/>
    <property type="match status" value="4"/>
</dbReference>
<comment type="caution">
    <text evidence="4">The sequence shown here is derived from an EMBL/GenBank/DDBJ whole genome shotgun (WGS) entry which is preliminary data.</text>
</comment>
<dbReference type="InterPro" id="IPR011990">
    <property type="entry name" value="TPR-like_helical_dom_sf"/>
</dbReference>
<dbReference type="EMBL" id="SAYG01000003">
    <property type="protein sequence ID" value="TXJ46393.1"/>
    <property type="molecule type" value="Genomic_DNA"/>
</dbReference>